<comment type="caution">
    <text evidence="3">The sequence shown here is derived from an EMBL/GenBank/DDBJ whole genome shotgun (WGS) entry which is preliminary data.</text>
</comment>
<evidence type="ECO:0000256" key="1">
    <source>
        <dbReference type="ARBA" id="ARBA00004613"/>
    </source>
</evidence>
<dbReference type="PANTHER" id="PTHR10009">
    <property type="entry name" value="PROTEIN YELLOW-RELATED"/>
    <property type="match status" value="1"/>
</dbReference>
<comment type="subcellular location">
    <subcellularLocation>
        <location evidence="1">Secreted</location>
    </subcellularLocation>
</comment>
<dbReference type="Gene3D" id="2.120.10.30">
    <property type="entry name" value="TolB, C-terminal domain"/>
    <property type="match status" value="1"/>
</dbReference>
<evidence type="ECO:0000313" key="4">
    <source>
        <dbReference type="Proteomes" id="UP000234412"/>
    </source>
</evidence>
<dbReference type="SUPFAM" id="SSF63829">
    <property type="entry name" value="Calcium-dependent phosphotriesterase"/>
    <property type="match status" value="1"/>
</dbReference>
<accession>A0A2N4Z6L4</accession>
<dbReference type="PANTHER" id="PTHR10009:SF18">
    <property type="entry name" value="PROTEIN YELLOW-LIKE PROTEIN"/>
    <property type="match status" value="1"/>
</dbReference>
<dbReference type="GO" id="GO:0005576">
    <property type="term" value="C:extracellular region"/>
    <property type="evidence" value="ECO:0007669"/>
    <property type="project" value="UniProtKB-SubCell"/>
</dbReference>
<dbReference type="Pfam" id="PF03022">
    <property type="entry name" value="MRJP"/>
    <property type="match status" value="1"/>
</dbReference>
<sequence length="388" mass="41626">MHRFSLFILGLLSLGQTALAAGPDAPAHLALWRSYTGVTWQQRVDAHSVNAPIAGLHFDAAGRAFVSTPRLISTQAPATLSLLDTKSLSGPARLTAFPSTAANSISADPRTHLRNVLGFYVDNRNGWLWALDQGFVAGEKTAPPGAQKIMIYALSDGHLVQRIPLDSVADREGSFLNDIVVDEARRVAYIADSGLRSAPDNQAGLIVADANRGTVRRVLNQHPALMPVAGLQVVSHGETVWPGNPIMLGINGIALSPDQETLYWTVTTGTTARTIATAALRDPAMNERQLAAAIRTAGEVGGNSDGIVVDKHGALYITDVTHNGIVRYRPQSGRFTLLAADDRVYWPDTPTIGPDGAVMFTASHLNQHFAQAVKPGEEKYTIWKVVQP</sequence>
<dbReference type="InterPro" id="IPR017996">
    <property type="entry name" value="MRJP/yellow-related"/>
</dbReference>
<gene>
    <name evidence="3" type="ORF">CWN47_04780</name>
</gene>
<dbReference type="InterPro" id="IPR011042">
    <property type="entry name" value="6-blade_b-propeller_TolB-like"/>
</dbReference>
<keyword evidence="2" id="KW-0964">Secreted</keyword>
<dbReference type="RefSeq" id="WP_016160111.1">
    <property type="nucleotide sequence ID" value="NZ_BIKC01000015.1"/>
</dbReference>
<evidence type="ECO:0000256" key="2">
    <source>
        <dbReference type="ARBA" id="ARBA00022525"/>
    </source>
</evidence>
<proteinExistence type="predicted"/>
<reference evidence="3 4" key="2">
    <citation type="submission" date="2018-01" db="EMBL/GenBank/DDBJ databases">
        <title>Genomic study of Klebsiella pneumoniae.</title>
        <authorList>
            <person name="Yang Y."/>
            <person name="Bicalho R."/>
        </authorList>
    </citation>
    <scope>NUCLEOTIDE SEQUENCE [LARGE SCALE GENOMIC DNA]</scope>
    <source>
        <strain evidence="3 4">A8</strain>
    </source>
</reference>
<reference evidence="3 4" key="1">
    <citation type="submission" date="2017-11" db="EMBL/GenBank/DDBJ databases">
        <authorList>
            <person name="Han C.G."/>
        </authorList>
    </citation>
    <scope>NUCLEOTIDE SEQUENCE [LARGE SCALE GENOMIC DNA]</scope>
    <source>
        <strain evidence="3 4">A8</strain>
    </source>
</reference>
<organism evidence="3 4">
    <name type="scientific">Klebsiella variicola</name>
    <dbReference type="NCBI Taxonomy" id="244366"/>
    <lineage>
        <taxon>Bacteria</taxon>
        <taxon>Pseudomonadati</taxon>
        <taxon>Pseudomonadota</taxon>
        <taxon>Gammaproteobacteria</taxon>
        <taxon>Enterobacterales</taxon>
        <taxon>Enterobacteriaceae</taxon>
        <taxon>Klebsiella/Raoultella group</taxon>
        <taxon>Klebsiella</taxon>
        <taxon>Klebsiella pneumoniae complex</taxon>
    </lineage>
</organism>
<name>A0A2N4Z6L4_KLEVA</name>
<evidence type="ECO:0000313" key="3">
    <source>
        <dbReference type="EMBL" id="PLM97079.1"/>
    </source>
</evidence>
<dbReference type="Proteomes" id="UP000234412">
    <property type="component" value="Unassembled WGS sequence"/>
</dbReference>
<protein>
    <submittedName>
        <fullName evidence="3">Uncharacterized protein</fullName>
    </submittedName>
</protein>
<dbReference type="AlphaFoldDB" id="A0A2N4Z6L4"/>
<dbReference type="EMBL" id="PIDP01000082">
    <property type="protein sequence ID" value="PLM97079.1"/>
    <property type="molecule type" value="Genomic_DNA"/>
</dbReference>